<evidence type="ECO:0000256" key="2">
    <source>
        <dbReference type="ARBA" id="ARBA00007165"/>
    </source>
</evidence>
<keyword evidence="5 6" id="KW-0472">Membrane</keyword>
<dbReference type="EMBL" id="PYBW01000198">
    <property type="protein sequence ID" value="PYC65744.1"/>
    <property type="molecule type" value="Genomic_DNA"/>
</dbReference>
<comment type="similarity">
    <text evidence="2 6">Belongs to the SURF1 family.</text>
</comment>
<comment type="caution">
    <text evidence="8">The sequence shown here is derived from an EMBL/GenBank/DDBJ whole genome shotgun (WGS) entry which is preliminary data.</text>
</comment>
<evidence type="ECO:0000256" key="1">
    <source>
        <dbReference type="ARBA" id="ARBA00004370"/>
    </source>
</evidence>
<dbReference type="InterPro" id="IPR002994">
    <property type="entry name" value="Surf1/Shy1"/>
</dbReference>
<dbReference type="PANTHER" id="PTHR23427:SF2">
    <property type="entry name" value="SURFEIT LOCUS PROTEIN 1"/>
    <property type="match status" value="1"/>
</dbReference>
<feature type="compositionally biased region" description="Low complexity" evidence="7">
    <location>
        <begin position="253"/>
        <end position="269"/>
    </location>
</feature>
<evidence type="ECO:0000256" key="3">
    <source>
        <dbReference type="ARBA" id="ARBA00022692"/>
    </source>
</evidence>
<gene>
    <name evidence="8" type="ORF">C7C46_32170</name>
</gene>
<dbReference type="RefSeq" id="WP_110673457.1">
    <property type="nucleotide sequence ID" value="NZ_PYBW01000198.1"/>
</dbReference>
<proteinExistence type="inferred from homology"/>
<dbReference type="OrthoDB" id="9807214at2"/>
<dbReference type="GO" id="GO:0005886">
    <property type="term" value="C:plasma membrane"/>
    <property type="evidence" value="ECO:0007669"/>
    <property type="project" value="UniProtKB-SubCell"/>
</dbReference>
<keyword evidence="6" id="KW-1003">Cell membrane</keyword>
<comment type="subcellular location">
    <subcellularLocation>
        <location evidence="6">Cell membrane</location>
        <topology evidence="6">Multi-pass membrane protein</topology>
    </subcellularLocation>
    <subcellularLocation>
        <location evidence="1">Membrane</location>
    </subcellularLocation>
</comment>
<keyword evidence="4 6" id="KW-1133">Transmembrane helix</keyword>
<reference evidence="8 9" key="1">
    <citation type="submission" date="2018-03" db="EMBL/GenBank/DDBJ databases">
        <title>Bioinformatic expansion and discovery of thiopeptide antibiotics.</title>
        <authorList>
            <person name="Schwalen C.J."/>
            <person name="Hudson G.A."/>
            <person name="Mitchell D.A."/>
        </authorList>
    </citation>
    <scope>NUCLEOTIDE SEQUENCE [LARGE SCALE GENOMIC DNA]</scope>
    <source>
        <strain evidence="8 9">ATCC 21389</strain>
    </source>
</reference>
<organism evidence="8 9">
    <name type="scientific">Streptomyces tateyamensis</name>
    <dbReference type="NCBI Taxonomy" id="565073"/>
    <lineage>
        <taxon>Bacteria</taxon>
        <taxon>Bacillati</taxon>
        <taxon>Actinomycetota</taxon>
        <taxon>Actinomycetes</taxon>
        <taxon>Kitasatosporales</taxon>
        <taxon>Streptomycetaceae</taxon>
        <taxon>Streptomyces</taxon>
    </lineage>
</organism>
<dbReference type="PROSITE" id="PS50895">
    <property type="entry name" value="SURF1"/>
    <property type="match status" value="1"/>
</dbReference>
<feature type="transmembrane region" description="Helical" evidence="6">
    <location>
        <begin position="222"/>
        <end position="243"/>
    </location>
</feature>
<keyword evidence="3 6" id="KW-0812">Transmembrane</keyword>
<dbReference type="Proteomes" id="UP000248039">
    <property type="component" value="Unassembled WGS sequence"/>
</dbReference>
<sequence length="277" mass="29726">MYRFLLSWRWAITVLVALLLIPACIRLGFWQLHRHEARVARNTLIGQSLKAVPVAFDSLSTGPGFAVPTDLTWRTVTATGEYDTAHEFVVRQRTASDGSTIGFFVVTPLRLADGHGEVLVNRGWVDSGPDATQYPPVPAAPTGPVTVTGRLRADETRASSGIRDRGGLPDRQFMLINSAQQATADRTAVLGGYLELAASSPAPADAPQALPEPEHSDIGPHMAYAIQWWLFASLVPVGLLVLVRREARDRRAATATPASPAEPEAPDASGLEPLPAG</sequence>
<evidence type="ECO:0000256" key="7">
    <source>
        <dbReference type="SAM" id="MobiDB-lite"/>
    </source>
</evidence>
<evidence type="ECO:0000313" key="9">
    <source>
        <dbReference type="Proteomes" id="UP000248039"/>
    </source>
</evidence>
<evidence type="ECO:0000256" key="5">
    <source>
        <dbReference type="ARBA" id="ARBA00023136"/>
    </source>
</evidence>
<evidence type="ECO:0000256" key="6">
    <source>
        <dbReference type="RuleBase" id="RU363076"/>
    </source>
</evidence>
<dbReference type="Pfam" id="PF02104">
    <property type="entry name" value="SURF1"/>
    <property type="match status" value="1"/>
</dbReference>
<evidence type="ECO:0000256" key="4">
    <source>
        <dbReference type="ARBA" id="ARBA00022989"/>
    </source>
</evidence>
<name>A0A2V4NGZ2_9ACTN</name>
<accession>A0A2V4NGZ2</accession>
<dbReference type="InterPro" id="IPR045214">
    <property type="entry name" value="Surf1/Surf4"/>
</dbReference>
<dbReference type="CDD" id="cd06662">
    <property type="entry name" value="SURF1"/>
    <property type="match status" value="1"/>
</dbReference>
<feature type="region of interest" description="Disordered" evidence="7">
    <location>
        <begin position="250"/>
        <end position="277"/>
    </location>
</feature>
<protein>
    <recommendedName>
        <fullName evidence="6">SURF1-like protein</fullName>
    </recommendedName>
</protein>
<keyword evidence="9" id="KW-1185">Reference proteome</keyword>
<comment type="caution">
    <text evidence="6">Lacks conserved residue(s) required for the propagation of feature annotation.</text>
</comment>
<dbReference type="PANTHER" id="PTHR23427">
    <property type="entry name" value="SURFEIT LOCUS PROTEIN"/>
    <property type="match status" value="1"/>
</dbReference>
<dbReference type="AlphaFoldDB" id="A0A2V4NGZ2"/>
<evidence type="ECO:0000313" key="8">
    <source>
        <dbReference type="EMBL" id="PYC65744.1"/>
    </source>
</evidence>